<evidence type="ECO:0000313" key="2">
    <source>
        <dbReference type="Proteomes" id="UP001139125"/>
    </source>
</evidence>
<dbReference type="PANTHER" id="PTHR41775">
    <property type="entry name" value="SECRETED PROTEIN-RELATED"/>
    <property type="match status" value="1"/>
</dbReference>
<proteinExistence type="predicted"/>
<dbReference type="AlphaFoldDB" id="A0A9X2L1Q1"/>
<reference evidence="1" key="1">
    <citation type="submission" date="2022-06" db="EMBL/GenBank/DDBJ databases">
        <title>Gracilimonas sp. CAU 1638 isolated from sea sediment.</title>
        <authorList>
            <person name="Kim W."/>
        </authorList>
    </citation>
    <scope>NUCLEOTIDE SEQUENCE</scope>
    <source>
        <strain evidence="1">CAU 1638</strain>
    </source>
</reference>
<accession>A0A9X2L1Q1</accession>
<dbReference type="EMBL" id="JANDBC010000001">
    <property type="protein sequence ID" value="MCP9290630.1"/>
    <property type="molecule type" value="Genomic_DNA"/>
</dbReference>
<dbReference type="Proteomes" id="UP001139125">
    <property type="component" value="Unassembled WGS sequence"/>
</dbReference>
<name>A0A9X2L1Q1_9BACT</name>
<protein>
    <submittedName>
        <fullName evidence="1">T9SS type A sorting domain-containing protein</fullName>
    </submittedName>
</protein>
<evidence type="ECO:0000313" key="1">
    <source>
        <dbReference type="EMBL" id="MCP9290630.1"/>
    </source>
</evidence>
<sequence length="1049" mass="115681">MLFLFWNRHTHAQQIPVKRSHAISKPQPVMSENLNATGTLNVVAIMVEFQPDSNRLTSGTGIFGPDGMDGLPYLANAEDFRIEPLPHNRSYFEAHLEFAKNYYEQSSDGQLTIDYQVLPTIYQLPKKMEEYSPTGETFTNEKVAELARDAWQEVENGPNFDASGLDPETTAFVIFHAGVGRDIELTGTNLDITPFDIPSLYLRKENLGQLLNDPSFNGFTVNDGSFRVTNSMILPRTETRRGLDIQDNEFAFPLSINGLLCASIGSHLGLPDLFNTETGDPAIGRFGLMDGAGFFSYNGLLPPEPSAWEKMYLGWETPFEIDVNQAGDIQLPANSLDQPNAIAKYKLSDSEYFLIENRHRDPDGTGITLTIRQPDGNEVQQTFTNQDEAFVFQQSEFDTLLQAGTFVNASNFDFSLPGGLDVGENENDPSDDRELNGGILIWHIDEAMINLQLQNERVNADPARRGVDLEEADGAQDIGPGVPGALDNSAAFGSAFDFWWSGNDYRVILQSGQELSFYQNRFSSDTRPDNKSNSGAPSFFELYDFSDNLPTASFKIRPDEPNSDLYTSDFTVQLDSSQSYFTGDDPYFNYFPLSLSVYETATDTFLIVPSQQSVTALSTSDPENMQFQLSDAPVQQPFIGTELVLGGKPEAGTPDITIASVSWNSNTQQFDTSWTATLPANRGFLSSQTGETILADFTDAGLTADNGNPTSEGIPPFQRSEVISGEFSEAYDSGVSFSSLSGYAYTPVSDQNRLYTGAIMLGNRVMFYVFEDNRFVLVDPESDQRELPVFEETAAEWPAILDDATTLRVDKTNNQLIANNRLGSTEDYYPVDAPDGVQFIGTPLYTDLIASGSEYATLVVGQDSLSQNIFAYNNQGQLIDGFPLYVGKAVTSMTQPIHPIIYRGNLYAVSHDGTVKSWNLTQVTDTKWATRYGEAPFNKVSARVQPSENETPSGFGVLNETETYNWPNPATDHTNIRFELAEPGGNVQITVITMSGRIIFEQSLSSPGGFPQEVQVQTGDWGSGGYVARVKATVDGKTETKLIKIGVVH</sequence>
<dbReference type="SUPFAM" id="SSF50952">
    <property type="entry name" value="Soluble quinoprotein glucose dehydrogenase"/>
    <property type="match status" value="1"/>
</dbReference>
<dbReference type="InterPro" id="IPR026444">
    <property type="entry name" value="Secre_tail"/>
</dbReference>
<dbReference type="InterPro" id="IPR011041">
    <property type="entry name" value="Quinoprot_gluc/sorb_DH_b-prop"/>
</dbReference>
<keyword evidence="2" id="KW-1185">Reference proteome</keyword>
<organism evidence="1 2">
    <name type="scientific">Gracilimonas sediminicola</name>
    <dbReference type="NCBI Taxonomy" id="2952158"/>
    <lineage>
        <taxon>Bacteria</taxon>
        <taxon>Pseudomonadati</taxon>
        <taxon>Balneolota</taxon>
        <taxon>Balneolia</taxon>
        <taxon>Balneolales</taxon>
        <taxon>Balneolaceae</taxon>
        <taxon>Gracilimonas</taxon>
    </lineage>
</organism>
<comment type="caution">
    <text evidence="1">The sequence shown here is derived from an EMBL/GenBank/DDBJ whole genome shotgun (WGS) entry which is preliminary data.</text>
</comment>
<dbReference type="RefSeq" id="WP_255132880.1">
    <property type="nucleotide sequence ID" value="NZ_JANDBC010000001.1"/>
</dbReference>
<dbReference type="PANTHER" id="PTHR41775:SF1">
    <property type="entry name" value="PEPTIDASE M6-LIKE DOMAIN-CONTAINING PROTEIN"/>
    <property type="match status" value="1"/>
</dbReference>
<dbReference type="NCBIfam" id="TIGR04183">
    <property type="entry name" value="Por_Secre_tail"/>
    <property type="match status" value="1"/>
</dbReference>
<gene>
    <name evidence="1" type="ORF">NM125_03415</name>
</gene>